<dbReference type="AlphaFoldDB" id="A0A433RU53"/>
<dbReference type="GO" id="GO:0009236">
    <property type="term" value="P:cobalamin biosynthetic process"/>
    <property type="evidence" value="ECO:0007669"/>
    <property type="project" value="UniProtKB-UniPathway"/>
</dbReference>
<dbReference type="InterPro" id="IPR027417">
    <property type="entry name" value="P-loop_NTPase"/>
</dbReference>
<proteinExistence type="predicted"/>
<name>A0A433RU53_9BACL</name>
<organism evidence="1 2">
    <name type="scientific">Candidatus Kurthia intestinigallinarum</name>
    <dbReference type="NCBI Taxonomy" id="1562256"/>
    <lineage>
        <taxon>Bacteria</taxon>
        <taxon>Bacillati</taxon>
        <taxon>Bacillota</taxon>
        <taxon>Bacilli</taxon>
        <taxon>Bacillales</taxon>
        <taxon>Caryophanaceae</taxon>
        <taxon>Kurthia</taxon>
    </lineage>
</organism>
<dbReference type="UniPathway" id="UPA00148">
    <property type="reaction ID" value="UER00236"/>
</dbReference>
<dbReference type="OrthoDB" id="1766664at2"/>
<protein>
    <submittedName>
        <fullName evidence="1">Uncharacterized protein</fullName>
    </submittedName>
</protein>
<comment type="caution">
    <text evidence="1">The sequence shown here is derived from an EMBL/GenBank/DDBJ whole genome shotgun (WGS) entry which is preliminary data.</text>
</comment>
<reference evidence="1 2" key="1">
    <citation type="submission" date="2014-11" db="EMBL/GenBank/DDBJ databases">
        <title>Genome sequence and analysis of novel Kurthia sp.</title>
        <authorList>
            <person name="Lawson J.N."/>
            <person name="Gonzalez J.E."/>
            <person name="Rinauldi L."/>
            <person name="Xuan Z."/>
            <person name="Firman A."/>
            <person name="Shaddox L."/>
            <person name="Trudeau A."/>
            <person name="Shah S."/>
            <person name="Reiman D."/>
        </authorList>
    </citation>
    <scope>NUCLEOTIDE SEQUENCE [LARGE SCALE GENOMIC DNA]</scope>
    <source>
        <strain evidence="1 2">3B1D</strain>
    </source>
</reference>
<dbReference type="EMBL" id="JTFC01000031">
    <property type="protein sequence ID" value="RUS55680.1"/>
    <property type="molecule type" value="Genomic_DNA"/>
</dbReference>
<dbReference type="GO" id="GO:0000166">
    <property type="term" value="F:nucleotide binding"/>
    <property type="evidence" value="ECO:0007669"/>
    <property type="project" value="InterPro"/>
</dbReference>
<dbReference type="Pfam" id="PF02283">
    <property type="entry name" value="CobU"/>
    <property type="match status" value="1"/>
</dbReference>
<evidence type="ECO:0000313" key="2">
    <source>
        <dbReference type="Proteomes" id="UP000288623"/>
    </source>
</evidence>
<keyword evidence="2" id="KW-1185">Reference proteome</keyword>
<accession>A0A433RU53</accession>
<evidence type="ECO:0000313" key="1">
    <source>
        <dbReference type="EMBL" id="RUS55680.1"/>
    </source>
</evidence>
<dbReference type="Proteomes" id="UP000288623">
    <property type="component" value="Unassembled WGS sequence"/>
</dbReference>
<dbReference type="RefSeq" id="WP_020189069.1">
    <property type="nucleotide sequence ID" value="NZ_JTFC01000031.1"/>
</dbReference>
<dbReference type="InterPro" id="IPR003203">
    <property type="entry name" value="CobU/CobP"/>
</dbReference>
<dbReference type="SUPFAM" id="SSF52540">
    <property type="entry name" value="P-loop containing nucleoside triphosphate hydrolases"/>
    <property type="match status" value="1"/>
</dbReference>
<gene>
    <name evidence="1" type="ORF">QI30_12250</name>
</gene>
<dbReference type="Gene3D" id="3.40.50.300">
    <property type="entry name" value="P-loop containing nucleotide triphosphate hydrolases"/>
    <property type="match status" value="1"/>
</dbReference>
<sequence length="131" mass="14859">MHIIIGGAFNGKRAYVKQLIDATWYERELPEKVAGNIVLANIEGILQAHLEEEEEQVASDIAEKIRLLDAQSDELVVILTDMGRGVVPLEKEQRQLRDTCGRLYQLLFKEATTITRIWYGIPEILKKGLAQ</sequence>
<dbReference type="GO" id="GO:0043752">
    <property type="term" value="F:adenosylcobinamide kinase activity"/>
    <property type="evidence" value="ECO:0007669"/>
    <property type="project" value="InterPro"/>
</dbReference>